<evidence type="ECO:0000313" key="2">
    <source>
        <dbReference type="EMBL" id="MYM61116.1"/>
    </source>
</evidence>
<dbReference type="EMBL" id="WWEU01000009">
    <property type="protein sequence ID" value="MYM61116.1"/>
    <property type="molecule type" value="Genomic_DNA"/>
</dbReference>
<comment type="caution">
    <text evidence="2">The sequence shown here is derived from an EMBL/GenBank/DDBJ whole genome shotgun (WGS) entry which is preliminary data.</text>
</comment>
<proteinExistence type="predicted"/>
<accession>A0A6L8M140</accession>
<dbReference type="NCBIfam" id="TIGR01644">
    <property type="entry name" value="phage_P2_V"/>
    <property type="match status" value="1"/>
</dbReference>
<sequence length="242" mass="26095">MNLNQAILDLIGRVNGLERQLRNLIRLGWVKSVSGSKAVIDYAPNTEDDYLSPPIQWVAFEAGEVIKWRAPSIGEQVMVLNLSGGVDEAHAIALPASYCTDFCPKETDPRKTTLSILDVFKVTADFAGNYLVEADSSVKFVTPSFSVDASEVISMQTKQYNRTANTANTKGTQSQEGNVSIKGSLDVSNQIKTPALVSYAPGAFSLAGSGANFSDAVIANVKFSTHRHKVNREGSPTEVPIN</sequence>
<dbReference type="AlphaFoldDB" id="A0A6L8M140"/>
<feature type="domain" description="Gp5/Type VI secretion system Vgr protein OB-fold" evidence="1">
    <location>
        <begin position="45"/>
        <end position="96"/>
    </location>
</feature>
<keyword evidence="3" id="KW-1185">Reference proteome</keyword>
<dbReference type="Proteomes" id="UP000478571">
    <property type="component" value="Unassembled WGS sequence"/>
</dbReference>
<evidence type="ECO:0000259" key="1">
    <source>
        <dbReference type="Pfam" id="PF04717"/>
    </source>
</evidence>
<protein>
    <submittedName>
        <fullName evidence="2">Phage baseplate assembly protein V</fullName>
    </submittedName>
</protein>
<dbReference type="Pfam" id="PF04717">
    <property type="entry name" value="Phage_base_V"/>
    <property type="match status" value="1"/>
</dbReference>
<dbReference type="InterPro" id="IPR037026">
    <property type="entry name" value="Vgr_OB-fold_dom_sf"/>
</dbReference>
<gene>
    <name evidence="2" type="ORF">GTG28_17955</name>
</gene>
<dbReference type="RefSeq" id="WP_160932275.1">
    <property type="nucleotide sequence ID" value="NZ_WWEU01000009.1"/>
</dbReference>
<dbReference type="Gene3D" id="2.40.50.230">
    <property type="entry name" value="Gp5 N-terminal domain"/>
    <property type="match status" value="1"/>
</dbReference>
<evidence type="ECO:0000313" key="3">
    <source>
        <dbReference type="Proteomes" id="UP000478571"/>
    </source>
</evidence>
<dbReference type="InterPro" id="IPR013046">
    <property type="entry name" value="GpV/Gp45"/>
</dbReference>
<name>A0A6L8M140_9VIBR</name>
<reference evidence="2 3" key="1">
    <citation type="submission" date="2020-01" db="EMBL/GenBank/DDBJ databases">
        <title>Draft Genome Sequence of Vibrio sp. strain OCN044, Isolated from a Healthy Coral at Palmyra Atoll.</title>
        <authorList>
            <person name="Videau P."/>
            <person name="Loughran R."/>
            <person name="Esquivel A."/>
            <person name="Deadmond M."/>
            <person name="Paddock B.E."/>
            <person name="Saw J.H."/>
            <person name="Ushijima B."/>
        </authorList>
    </citation>
    <scope>NUCLEOTIDE SEQUENCE [LARGE SCALE GENOMIC DNA]</scope>
    <source>
        <strain evidence="2 3">OCN044</strain>
    </source>
</reference>
<dbReference type="InterPro" id="IPR006531">
    <property type="entry name" value="Gp5/Vgr_OB"/>
</dbReference>
<organism evidence="2 3">
    <name type="scientific">Vibrio tetraodonis subsp. pristinus</name>
    <dbReference type="NCBI Taxonomy" id="2695891"/>
    <lineage>
        <taxon>Bacteria</taxon>
        <taxon>Pseudomonadati</taxon>
        <taxon>Pseudomonadota</taxon>
        <taxon>Gammaproteobacteria</taxon>
        <taxon>Vibrionales</taxon>
        <taxon>Vibrionaceae</taxon>
        <taxon>Vibrio</taxon>
    </lineage>
</organism>